<proteinExistence type="predicted"/>
<reference evidence="1 2" key="2">
    <citation type="journal article" date="2022" name="Mol. Biol. Evol.">
        <title>Comparative Genomics Reveals Insights into the Divergent Evolution of Astigmatic Mites and Household Pest Adaptations.</title>
        <authorList>
            <person name="Xiong Q."/>
            <person name="Wan A.T."/>
            <person name="Liu X."/>
            <person name="Fung C.S."/>
            <person name="Xiao X."/>
            <person name="Malainual N."/>
            <person name="Hou J."/>
            <person name="Wang L."/>
            <person name="Wang M."/>
            <person name="Yang K.Y."/>
            <person name="Cui Y."/>
            <person name="Leung E.L."/>
            <person name="Nong W."/>
            <person name="Shin S.K."/>
            <person name="Au S.W."/>
            <person name="Jeong K.Y."/>
            <person name="Chew F.T."/>
            <person name="Hui J.H."/>
            <person name="Leung T.F."/>
            <person name="Tungtrongchitr A."/>
            <person name="Zhong N."/>
            <person name="Liu Z."/>
            <person name="Tsui S.K."/>
        </authorList>
    </citation>
    <scope>NUCLEOTIDE SEQUENCE [LARGE SCALE GENOMIC DNA]</scope>
    <source>
        <strain evidence="1">Derp</strain>
    </source>
</reference>
<reference evidence="1 2" key="1">
    <citation type="journal article" date="2018" name="J. Allergy Clin. Immunol.">
        <title>High-quality assembly of Dermatophagoides pteronyssinus genome and transcriptome reveals a wide range of novel allergens.</title>
        <authorList>
            <person name="Liu X.Y."/>
            <person name="Yang K.Y."/>
            <person name="Wang M.Q."/>
            <person name="Kwok J.S."/>
            <person name="Zeng X."/>
            <person name="Yang Z."/>
            <person name="Xiao X.J."/>
            <person name="Lau C.P."/>
            <person name="Li Y."/>
            <person name="Huang Z.M."/>
            <person name="Ba J.G."/>
            <person name="Yim A.K."/>
            <person name="Ouyang C.Y."/>
            <person name="Ngai S.M."/>
            <person name="Chan T.F."/>
            <person name="Leung E.L."/>
            <person name="Liu L."/>
            <person name="Liu Z.G."/>
            <person name="Tsui S.K."/>
        </authorList>
    </citation>
    <scope>NUCLEOTIDE SEQUENCE [LARGE SCALE GENOMIC DNA]</scope>
    <source>
        <strain evidence="1">Derp</strain>
    </source>
</reference>
<accession>A0ABQ8IRW4</accession>
<sequence>MPNWNIEKKFRMSNLIVDDDVAVFFKKKNYVPESWKIRRSSSCKVDRYRNDPNFINIATGLV</sequence>
<dbReference type="Proteomes" id="UP000887458">
    <property type="component" value="Unassembled WGS sequence"/>
</dbReference>
<evidence type="ECO:0000313" key="2">
    <source>
        <dbReference type="Proteomes" id="UP000887458"/>
    </source>
</evidence>
<comment type="caution">
    <text evidence="1">The sequence shown here is derived from an EMBL/GenBank/DDBJ whole genome shotgun (WGS) entry which is preliminary data.</text>
</comment>
<name>A0ABQ8IRW4_DERPT</name>
<protein>
    <submittedName>
        <fullName evidence="1">Uncharacterized protein</fullName>
    </submittedName>
</protein>
<dbReference type="EMBL" id="NJHN03000123">
    <property type="protein sequence ID" value="KAH9413050.1"/>
    <property type="molecule type" value="Genomic_DNA"/>
</dbReference>
<keyword evidence="2" id="KW-1185">Reference proteome</keyword>
<organism evidence="1 2">
    <name type="scientific">Dermatophagoides pteronyssinus</name>
    <name type="common">European house dust mite</name>
    <dbReference type="NCBI Taxonomy" id="6956"/>
    <lineage>
        <taxon>Eukaryota</taxon>
        <taxon>Metazoa</taxon>
        <taxon>Ecdysozoa</taxon>
        <taxon>Arthropoda</taxon>
        <taxon>Chelicerata</taxon>
        <taxon>Arachnida</taxon>
        <taxon>Acari</taxon>
        <taxon>Acariformes</taxon>
        <taxon>Sarcoptiformes</taxon>
        <taxon>Astigmata</taxon>
        <taxon>Psoroptidia</taxon>
        <taxon>Analgoidea</taxon>
        <taxon>Pyroglyphidae</taxon>
        <taxon>Dermatophagoidinae</taxon>
        <taxon>Dermatophagoides</taxon>
    </lineage>
</organism>
<evidence type="ECO:0000313" key="1">
    <source>
        <dbReference type="EMBL" id="KAH9413050.1"/>
    </source>
</evidence>
<gene>
    <name evidence="1" type="ORF">DERP_006735</name>
</gene>